<dbReference type="EMBL" id="CP009268">
    <property type="protein sequence ID" value="AJA52593.1"/>
    <property type="molecule type" value="Genomic_DNA"/>
</dbReference>
<evidence type="ECO:0000256" key="2">
    <source>
        <dbReference type="ARBA" id="ARBA00022448"/>
    </source>
</evidence>
<dbReference type="InterPro" id="IPR020396">
    <property type="entry name" value="NADH_UbQ_OxRdtase_CS"/>
</dbReference>
<keyword evidence="2 3" id="KW-0813">Transport</keyword>
<keyword evidence="7" id="KW-0830">Ubiquinone</keyword>
<evidence type="ECO:0000259" key="5">
    <source>
        <dbReference type="Pfam" id="PF00329"/>
    </source>
</evidence>
<dbReference type="PATRIC" id="fig|1262449.3.peg.3499"/>
<keyword evidence="9" id="KW-1185">Reference proteome</keyword>
<evidence type="ECO:0000256" key="4">
    <source>
        <dbReference type="RuleBase" id="RU003582"/>
    </source>
</evidence>
<dbReference type="Proteomes" id="UP000030905">
    <property type="component" value="Chromosome"/>
</dbReference>
<organism evidence="6 9">
    <name type="scientific">Clostridium pasteurianum DSM 525 = ATCC 6013</name>
    <dbReference type="NCBI Taxonomy" id="1262449"/>
    <lineage>
        <taxon>Bacteria</taxon>
        <taxon>Bacillati</taxon>
        <taxon>Bacillota</taxon>
        <taxon>Clostridia</taxon>
        <taxon>Eubacteriales</taxon>
        <taxon>Clostridiaceae</taxon>
        <taxon>Clostridium</taxon>
    </lineage>
</organism>
<dbReference type="eggNOG" id="COG0852">
    <property type="taxonomic scope" value="Bacteria"/>
</dbReference>
<dbReference type="EC" id="7.1.1.-" evidence="4"/>
<reference evidence="7" key="2">
    <citation type="submission" date="2015-10" db="EMBL/GenBank/DDBJ databases">
        <title>Improved Draft Genome Sequence of Clostridium pasteurianum Strain ATCC 6013 (DSM 525) Using a Hybrid Next-Generation Sequencing Approach.</title>
        <authorList>
            <person name="Pyne M.E."/>
            <person name="Utturkar S.M."/>
            <person name="Brown S.D."/>
            <person name="Moo-Young M."/>
            <person name="Chung D.A."/>
            <person name="Chou P.C."/>
        </authorList>
    </citation>
    <scope>NUCLEOTIDE SEQUENCE</scope>
    <source>
        <strain evidence="7">ATCC 6013</strain>
    </source>
</reference>
<name>A0A0H3JAJ0_CLOPA</name>
<dbReference type="PANTHER" id="PTHR10884">
    <property type="entry name" value="NADH DEHYDROGENASE UBIQUINONE IRON-SULFUR PROTEIN 3"/>
    <property type="match status" value="1"/>
</dbReference>
<dbReference type="Pfam" id="PF00329">
    <property type="entry name" value="Complex1_30kDa"/>
    <property type="match status" value="1"/>
</dbReference>
<dbReference type="RefSeq" id="WP_003447432.1">
    <property type="nucleotide sequence ID" value="NZ_ANZB01000015.1"/>
</dbReference>
<keyword evidence="3" id="KW-0520">NAD</keyword>
<reference evidence="6 9" key="1">
    <citation type="journal article" date="2015" name="Genome Announc.">
        <title>Complete Genome Sequence of the Nitrogen-Fixing and Solvent-Producing Clostridium pasteurianum DSM 525.</title>
        <authorList>
            <person name="Poehlein A."/>
            <person name="Grosse-Honebrink A."/>
            <person name="Zhang Y."/>
            <person name="Minton N.P."/>
            <person name="Daniel R."/>
        </authorList>
    </citation>
    <scope>NUCLEOTIDE SEQUENCE [LARGE SCALE GENOMIC DNA]</scope>
    <source>
        <strain evidence="6">DSM 525</strain>
        <strain evidence="9">DSM 525 / ATCC 6013</strain>
    </source>
</reference>
<dbReference type="GO" id="GO:0008137">
    <property type="term" value="F:NADH dehydrogenase (ubiquinone) activity"/>
    <property type="evidence" value="ECO:0007669"/>
    <property type="project" value="InterPro"/>
</dbReference>
<comment type="similarity">
    <text evidence="1 3">Belongs to the complex I 30 kDa subunit family.</text>
</comment>
<dbReference type="InterPro" id="IPR001268">
    <property type="entry name" value="NADH_UbQ_OxRdtase_30kDa_su"/>
</dbReference>
<keyword evidence="3" id="KW-1278">Translocase</keyword>
<dbReference type="EMBL" id="JPGY02000001">
    <property type="protein sequence ID" value="KRU11397.1"/>
    <property type="molecule type" value="Genomic_DNA"/>
</dbReference>
<evidence type="ECO:0000256" key="1">
    <source>
        <dbReference type="ARBA" id="ARBA00007569"/>
    </source>
</evidence>
<evidence type="ECO:0000313" key="8">
    <source>
        <dbReference type="Proteomes" id="UP000028042"/>
    </source>
</evidence>
<dbReference type="PANTHER" id="PTHR10884:SF14">
    <property type="entry name" value="NADH DEHYDROGENASE [UBIQUINONE] IRON-SULFUR PROTEIN 3, MITOCHONDRIAL"/>
    <property type="match status" value="1"/>
</dbReference>
<dbReference type="KEGG" id="cpae:CPAST_c25360"/>
<evidence type="ECO:0000256" key="3">
    <source>
        <dbReference type="RuleBase" id="RU003456"/>
    </source>
</evidence>
<dbReference type="SUPFAM" id="SSF143243">
    <property type="entry name" value="Nqo5-like"/>
    <property type="match status" value="1"/>
</dbReference>
<reference evidence="7 8" key="3">
    <citation type="journal article" name="Genome Announc.">
        <title>Improved Draft Genome Sequence of Clostridium pasteurianum Strain ATCC 6013 (DSM 525) Using a Hybrid Next-Generation Sequencing Approach.</title>
        <authorList>
            <person name="Pyne M.E."/>
            <person name="Utturkar S."/>
            <person name="Brown S.D."/>
            <person name="Moo-Young M."/>
            <person name="Chung D.A."/>
            <person name="Chou C.P."/>
        </authorList>
    </citation>
    <scope>NUCLEOTIDE SEQUENCE [LARGE SCALE GENOMIC DNA]</scope>
    <source>
        <strain evidence="7 8">ATCC 6013</strain>
    </source>
</reference>
<dbReference type="KEGG" id="cpat:CLPA_c25360"/>
<dbReference type="GO" id="GO:0048038">
    <property type="term" value="F:quinone binding"/>
    <property type="evidence" value="ECO:0007669"/>
    <property type="project" value="UniProtKB-KW"/>
</dbReference>
<sequence length="145" mass="17021">MSKICERMISSLKEEYQQNVEIIENTQMAICIEVNIFLGTVKKVKEYGFNFLVDLTAVEEEGLSCIYHFMSLRTHELIRIKVKLDEKLEIPSLTKDWTAANVQEREVYDLFGINFTGHPNLKRILCPDNFIGHPLRKDFKIIQRR</sequence>
<keyword evidence="4" id="KW-0874">Quinone</keyword>
<comment type="function">
    <text evidence="4">NDH-1 shuttles electrons from NADH, via FMN and iron-sulfur (Fe-S) centers, to quinones in the respiratory chain.</text>
</comment>
<proteinExistence type="inferred from homology"/>
<dbReference type="Proteomes" id="UP000028042">
    <property type="component" value="Unassembled WGS sequence"/>
</dbReference>
<keyword evidence="6" id="KW-0560">Oxidoreductase</keyword>
<gene>
    <name evidence="6" type="primary">nuoC</name>
    <name evidence="6" type="ORF">CLPA_c25360</name>
    <name evidence="7" type="ORF">CP6013_00644</name>
</gene>
<accession>A0A0H3JAJ0</accession>
<comment type="catalytic activity">
    <reaction evidence="4">
        <text>a quinone + NADH + 5 H(+)(in) = a quinol + NAD(+) + 4 H(+)(out)</text>
        <dbReference type="Rhea" id="RHEA:57888"/>
        <dbReference type="ChEBI" id="CHEBI:15378"/>
        <dbReference type="ChEBI" id="CHEBI:24646"/>
        <dbReference type="ChEBI" id="CHEBI:57540"/>
        <dbReference type="ChEBI" id="CHEBI:57945"/>
        <dbReference type="ChEBI" id="CHEBI:132124"/>
    </reaction>
</comment>
<dbReference type="GO" id="GO:0016651">
    <property type="term" value="F:oxidoreductase activity, acting on NAD(P)H"/>
    <property type="evidence" value="ECO:0007669"/>
    <property type="project" value="InterPro"/>
</dbReference>
<feature type="domain" description="NADH:ubiquinone oxidoreductase 30kDa subunit" evidence="5">
    <location>
        <begin position="39"/>
        <end position="142"/>
    </location>
</feature>
<dbReference type="Gene3D" id="3.30.460.80">
    <property type="entry name" value="NADH:ubiquinone oxidoreductase, 30kDa subunit"/>
    <property type="match status" value="1"/>
</dbReference>
<dbReference type="GeneID" id="93074671"/>
<protein>
    <recommendedName>
        <fullName evidence="4">NADH-quinone oxidoreductase</fullName>
        <ecNumber evidence="4">7.1.1.-</ecNumber>
    </recommendedName>
</protein>
<dbReference type="InterPro" id="IPR037232">
    <property type="entry name" value="NADH_quin_OxRdtase_su_C/D-like"/>
</dbReference>
<evidence type="ECO:0000313" key="9">
    <source>
        <dbReference type="Proteomes" id="UP000030905"/>
    </source>
</evidence>
<dbReference type="PROSITE" id="PS00542">
    <property type="entry name" value="COMPLEX1_30K"/>
    <property type="match status" value="1"/>
</dbReference>
<evidence type="ECO:0000313" key="6">
    <source>
        <dbReference type="EMBL" id="AJA52593.1"/>
    </source>
</evidence>
<dbReference type="AlphaFoldDB" id="A0A0H3JAJ0"/>
<evidence type="ECO:0000313" key="7">
    <source>
        <dbReference type="EMBL" id="KRU11397.1"/>
    </source>
</evidence>